<dbReference type="Gene3D" id="3.30.390.30">
    <property type="match status" value="1"/>
</dbReference>
<dbReference type="GO" id="GO:0016491">
    <property type="term" value="F:oxidoreductase activity"/>
    <property type="evidence" value="ECO:0007669"/>
    <property type="project" value="InterPro"/>
</dbReference>
<dbReference type="Gene3D" id="3.50.50.60">
    <property type="entry name" value="FAD/NAD(P)-binding domain"/>
    <property type="match status" value="2"/>
</dbReference>
<dbReference type="STRING" id="1120920.SAMN03080599_01634"/>
<dbReference type="EMBL" id="FMWL01000006">
    <property type="protein sequence ID" value="SCZ79181.1"/>
    <property type="molecule type" value="Genomic_DNA"/>
</dbReference>
<dbReference type="OrthoDB" id="9807946at2"/>
<gene>
    <name evidence="6" type="ORF">SAMN03080599_01634</name>
</gene>
<keyword evidence="2" id="KW-0285">Flavoprotein</keyword>
<dbReference type="InterPro" id="IPR041575">
    <property type="entry name" value="Rubredoxin_C"/>
</dbReference>
<comment type="cofactor">
    <cofactor evidence="1">
        <name>FAD</name>
        <dbReference type="ChEBI" id="CHEBI:57692"/>
    </cofactor>
</comment>
<dbReference type="InterPro" id="IPR050260">
    <property type="entry name" value="FAD-bd_OxRdtase"/>
</dbReference>
<evidence type="ECO:0000256" key="3">
    <source>
        <dbReference type="ARBA" id="ARBA00022827"/>
    </source>
</evidence>
<dbReference type="Pfam" id="PF18267">
    <property type="entry name" value="Rubredoxin_C"/>
    <property type="match status" value="1"/>
</dbReference>
<evidence type="ECO:0000256" key="2">
    <source>
        <dbReference type="ARBA" id="ARBA00022630"/>
    </source>
</evidence>
<dbReference type="PRINTS" id="PR00368">
    <property type="entry name" value="FADPNR"/>
</dbReference>
<dbReference type="AlphaFoldDB" id="A0A1G5S0C9"/>
<dbReference type="PRINTS" id="PR00411">
    <property type="entry name" value="PNDRDTASEI"/>
</dbReference>
<dbReference type="RefSeq" id="WP_092590409.1">
    <property type="nucleotide sequence ID" value="NZ_FMWL01000006.1"/>
</dbReference>
<evidence type="ECO:0000313" key="7">
    <source>
        <dbReference type="Proteomes" id="UP000199208"/>
    </source>
</evidence>
<accession>A0A1G5S0C9</accession>
<reference evidence="6 7" key="1">
    <citation type="submission" date="2016-10" db="EMBL/GenBank/DDBJ databases">
        <authorList>
            <person name="de Groot N.N."/>
        </authorList>
    </citation>
    <scope>NUCLEOTIDE SEQUENCE [LARGE SCALE GENOMIC DNA]</scope>
    <source>
        <strain evidence="6 7">DSM 2784</strain>
    </source>
</reference>
<dbReference type="InterPro" id="IPR023753">
    <property type="entry name" value="FAD/NAD-binding_dom"/>
</dbReference>
<feature type="domain" description="NADH-rubredoxin oxidoreductase C-terminal" evidence="5">
    <location>
        <begin position="318"/>
        <end position="388"/>
    </location>
</feature>
<dbReference type="Proteomes" id="UP000199208">
    <property type="component" value="Unassembled WGS sequence"/>
</dbReference>
<evidence type="ECO:0000259" key="4">
    <source>
        <dbReference type="Pfam" id="PF07992"/>
    </source>
</evidence>
<keyword evidence="7" id="KW-1185">Reference proteome</keyword>
<dbReference type="InterPro" id="IPR016156">
    <property type="entry name" value="FAD/NAD-linked_Rdtase_dimer_sf"/>
</dbReference>
<dbReference type="PANTHER" id="PTHR43429">
    <property type="entry name" value="PYRIDINE NUCLEOTIDE-DISULFIDE OXIDOREDUCTASE DOMAIN-CONTAINING"/>
    <property type="match status" value="1"/>
</dbReference>
<evidence type="ECO:0000259" key="5">
    <source>
        <dbReference type="Pfam" id="PF18267"/>
    </source>
</evidence>
<feature type="domain" description="FAD/NAD(P)-binding" evidence="4">
    <location>
        <begin position="6"/>
        <end position="297"/>
    </location>
</feature>
<dbReference type="Pfam" id="PF07992">
    <property type="entry name" value="Pyr_redox_2"/>
    <property type="match status" value="1"/>
</dbReference>
<keyword evidence="3" id="KW-0274">FAD</keyword>
<organism evidence="6 7">
    <name type="scientific">Acidaminobacter hydrogenoformans DSM 2784</name>
    <dbReference type="NCBI Taxonomy" id="1120920"/>
    <lineage>
        <taxon>Bacteria</taxon>
        <taxon>Bacillati</taxon>
        <taxon>Bacillota</taxon>
        <taxon>Clostridia</taxon>
        <taxon>Peptostreptococcales</taxon>
        <taxon>Acidaminobacteraceae</taxon>
        <taxon>Acidaminobacter</taxon>
    </lineage>
</organism>
<protein>
    <submittedName>
        <fullName evidence="6">Nitrite reductase (NADH) large subunit</fullName>
    </submittedName>
</protein>
<sequence>MNKKSYDIIILGNAAAGTGAAESIRAASPDVSLVMISSEPELGYFRPMVSYYLYDAHKPNLFYLHSQDWYEERNIELCLGTTVTELLPDKKLLRTSEGDEYVYGKLILANGSRNNVPPIRNIDKTGVFTVRTKKDADDIKAYAKGVQEAVVIGGGLLGLEFAWGLKNLGLDVTVLEIADRLLPRQLDHEGSRLFEEGVINAGIKVRKEVKIQELIGKEAVEGVLIGDGAGEIINAQMVLVSAGVKPNKELAEAAGIECNRGILVDASMKTSAGDVFAAGDVAEVGGFVYGLWPMSLEMGKVAGSGAVGQDAVWKTTVPSSIFKSMNMQVFSIGDIMTFESKGLRNITDYDKASGSYKKLYFEDGVYVGGIQMGSLNKSGVMQKSIGKNINAAQMIEDVFLK</sequence>
<dbReference type="SUPFAM" id="SSF51905">
    <property type="entry name" value="FAD/NAD(P)-binding domain"/>
    <property type="match status" value="2"/>
</dbReference>
<dbReference type="PANTHER" id="PTHR43429:SF3">
    <property type="entry name" value="NITRITE REDUCTASE [NAD(P)H]"/>
    <property type="match status" value="1"/>
</dbReference>
<evidence type="ECO:0000313" key="6">
    <source>
        <dbReference type="EMBL" id="SCZ79181.1"/>
    </source>
</evidence>
<dbReference type="InterPro" id="IPR036188">
    <property type="entry name" value="FAD/NAD-bd_sf"/>
</dbReference>
<evidence type="ECO:0000256" key="1">
    <source>
        <dbReference type="ARBA" id="ARBA00001974"/>
    </source>
</evidence>
<proteinExistence type="predicted"/>
<name>A0A1G5S0C9_9FIRM</name>